<accession>V9E7R5</accession>
<dbReference type="AlphaFoldDB" id="V9E7R5"/>
<protein>
    <submittedName>
        <fullName evidence="1">Uncharacterized protein</fullName>
    </submittedName>
</protein>
<organism evidence="1 2">
    <name type="scientific">Phytophthora nicotianae P1569</name>
    <dbReference type="NCBI Taxonomy" id="1317065"/>
    <lineage>
        <taxon>Eukaryota</taxon>
        <taxon>Sar</taxon>
        <taxon>Stramenopiles</taxon>
        <taxon>Oomycota</taxon>
        <taxon>Peronosporomycetes</taxon>
        <taxon>Peronosporales</taxon>
        <taxon>Peronosporaceae</taxon>
        <taxon>Phytophthora</taxon>
    </lineage>
</organism>
<sequence length="160" mass="18106">MTTRELSILSHLIRYRFVSLVPSLSSHPVMSTSCRPERVTTDARQLPFAFEFRVSRTCTIAGRSRCILADVFSDLQEACQRLNIPFPSTGSFWRPAVGAYDFRKRTLVFLRSHYQLLAGYRRYPRDVSGSDPFRLPAEQGIATMAFSPTSFILPPIGLAL</sequence>
<reference evidence="1 2" key="1">
    <citation type="submission" date="2013-11" db="EMBL/GenBank/DDBJ databases">
        <title>The Genome Sequence of Phytophthora parasitica P1569.</title>
        <authorList>
            <consortium name="The Broad Institute Genomics Platform"/>
            <person name="Russ C."/>
            <person name="Tyler B."/>
            <person name="Panabieres F."/>
            <person name="Shan W."/>
            <person name="Tripathy S."/>
            <person name="Grunwald N."/>
            <person name="Machado M."/>
            <person name="Johnson C.S."/>
            <person name="Arredondo F."/>
            <person name="Hong C."/>
            <person name="Coffey M."/>
            <person name="Young S.K."/>
            <person name="Zeng Q."/>
            <person name="Gargeya S."/>
            <person name="Fitzgerald M."/>
            <person name="Abouelleil A."/>
            <person name="Alvarado L."/>
            <person name="Chapman S.B."/>
            <person name="Gainer-Dewar J."/>
            <person name="Goldberg J."/>
            <person name="Griggs A."/>
            <person name="Gujja S."/>
            <person name="Hansen M."/>
            <person name="Howarth C."/>
            <person name="Imamovic A."/>
            <person name="Ireland A."/>
            <person name="Larimer J."/>
            <person name="McCowan C."/>
            <person name="Murphy C."/>
            <person name="Pearson M."/>
            <person name="Poon T.W."/>
            <person name="Priest M."/>
            <person name="Roberts A."/>
            <person name="Saif S."/>
            <person name="Shea T."/>
            <person name="Sykes S."/>
            <person name="Wortman J."/>
            <person name="Nusbaum C."/>
            <person name="Birren B."/>
        </authorList>
    </citation>
    <scope>NUCLEOTIDE SEQUENCE [LARGE SCALE GENOMIC DNA]</scope>
    <source>
        <strain evidence="1 2">P1569</strain>
    </source>
</reference>
<comment type="caution">
    <text evidence="1">The sequence shown here is derived from an EMBL/GenBank/DDBJ whole genome shotgun (WGS) entry which is preliminary data.</text>
</comment>
<gene>
    <name evidence="1" type="ORF">F443_18482</name>
</gene>
<dbReference type="EMBL" id="ANIZ01003205">
    <property type="protein sequence ID" value="ETI35124.1"/>
    <property type="molecule type" value="Genomic_DNA"/>
</dbReference>
<dbReference type="Proteomes" id="UP000018721">
    <property type="component" value="Unassembled WGS sequence"/>
</dbReference>
<evidence type="ECO:0000313" key="2">
    <source>
        <dbReference type="Proteomes" id="UP000018721"/>
    </source>
</evidence>
<dbReference type="HOGENOM" id="CLU_1655642_0_0_1"/>
<proteinExistence type="predicted"/>
<dbReference type="PROSITE" id="PS51257">
    <property type="entry name" value="PROKAR_LIPOPROTEIN"/>
    <property type="match status" value="1"/>
</dbReference>
<evidence type="ECO:0000313" key="1">
    <source>
        <dbReference type="EMBL" id="ETI35124.1"/>
    </source>
</evidence>
<keyword evidence="2" id="KW-1185">Reference proteome</keyword>
<name>V9E7R5_PHYNI</name>